<comment type="caution">
    <text evidence="1">The sequence shown here is derived from an EMBL/GenBank/DDBJ whole genome shotgun (WGS) entry which is preliminary data.</text>
</comment>
<dbReference type="STRING" id="1081105.A0A167G474"/>
<organism evidence="1 2">
    <name type="scientific">Metarhizium rileyi (strain RCEF 4871)</name>
    <name type="common">Nomuraea rileyi</name>
    <dbReference type="NCBI Taxonomy" id="1649241"/>
    <lineage>
        <taxon>Eukaryota</taxon>
        <taxon>Fungi</taxon>
        <taxon>Dikarya</taxon>
        <taxon>Ascomycota</taxon>
        <taxon>Pezizomycotina</taxon>
        <taxon>Sordariomycetes</taxon>
        <taxon>Hypocreomycetidae</taxon>
        <taxon>Hypocreales</taxon>
        <taxon>Clavicipitaceae</taxon>
        <taxon>Metarhizium</taxon>
    </lineage>
</organism>
<dbReference type="EMBL" id="AZHC01000007">
    <property type="protein sequence ID" value="OAA46135.1"/>
    <property type="molecule type" value="Genomic_DNA"/>
</dbReference>
<evidence type="ECO:0000313" key="1">
    <source>
        <dbReference type="EMBL" id="OAA46135.1"/>
    </source>
</evidence>
<dbReference type="OMA" id="RIHNRNT"/>
<protein>
    <submittedName>
        <fullName evidence="1">Uncharacterized protein</fullName>
    </submittedName>
</protein>
<dbReference type="AlphaFoldDB" id="A0A167G474"/>
<sequence>MDVEPPSYSEVTHDEEYLLPPATLHVSGRVICSDKSAAEPLYELSHELGHVRDTTRSMTVKRLDTTIKSSSPTGPPSHAVTQKRHIYDLKHPAIITGPVFLYMADSVSRHSLCSFGMTSRRPRLFSSAREFRVHRAAKGLDNQALPRTVLFQAVPTKSSAVKYEWSDAQGEMLARELSSGQECTLFVTRGMSVQERDALVTAWVLRMWWEMAGSGDYEL</sequence>
<gene>
    <name evidence="1" type="ORF">NOR_02888</name>
</gene>
<keyword evidence="2" id="KW-1185">Reference proteome</keyword>
<reference evidence="1 2" key="1">
    <citation type="journal article" date="2016" name="Genome Biol. Evol.">
        <title>Divergent and convergent evolution of fungal pathogenicity.</title>
        <authorList>
            <person name="Shang Y."/>
            <person name="Xiao G."/>
            <person name="Zheng P."/>
            <person name="Cen K."/>
            <person name="Zhan S."/>
            <person name="Wang C."/>
        </authorList>
    </citation>
    <scope>NUCLEOTIDE SEQUENCE [LARGE SCALE GENOMIC DNA]</scope>
    <source>
        <strain evidence="1 2">RCEF 4871</strain>
    </source>
</reference>
<name>A0A167G474_METRR</name>
<evidence type="ECO:0000313" key="2">
    <source>
        <dbReference type="Proteomes" id="UP000243498"/>
    </source>
</evidence>
<accession>A0A167G474</accession>
<proteinExistence type="predicted"/>
<dbReference type="Proteomes" id="UP000243498">
    <property type="component" value="Unassembled WGS sequence"/>
</dbReference>
<dbReference type="OrthoDB" id="5207784at2759"/>